<feature type="transmembrane region" description="Helical" evidence="1">
    <location>
        <begin position="168"/>
        <end position="192"/>
    </location>
</feature>
<keyword evidence="1" id="KW-0472">Membrane</keyword>
<gene>
    <name evidence="2" type="ORF">K470DRAFT_70339</name>
</gene>
<dbReference type="EMBL" id="MU005981">
    <property type="protein sequence ID" value="KAF2860471.1"/>
    <property type="molecule type" value="Genomic_DNA"/>
</dbReference>
<keyword evidence="3" id="KW-1185">Reference proteome</keyword>
<evidence type="ECO:0000256" key="1">
    <source>
        <dbReference type="SAM" id="Phobius"/>
    </source>
</evidence>
<dbReference type="Proteomes" id="UP000799421">
    <property type="component" value="Unassembled WGS sequence"/>
</dbReference>
<feature type="transmembrane region" description="Helical" evidence="1">
    <location>
        <begin position="42"/>
        <end position="65"/>
    </location>
</feature>
<reference evidence="2" key="1">
    <citation type="journal article" date="2020" name="Stud. Mycol.">
        <title>101 Dothideomycetes genomes: a test case for predicting lifestyles and emergence of pathogens.</title>
        <authorList>
            <person name="Haridas S."/>
            <person name="Albert R."/>
            <person name="Binder M."/>
            <person name="Bloem J."/>
            <person name="Labutti K."/>
            <person name="Salamov A."/>
            <person name="Andreopoulos B."/>
            <person name="Baker S."/>
            <person name="Barry K."/>
            <person name="Bills G."/>
            <person name="Bluhm B."/>
            <person name="Cannon C."/>
            <person name="Castanera R."/>
            <person name="Culley D."/>
            <person name="Daum C."/>
            <person name="Ezra D."/>
            <person name="Gonzalez J."/>
            <person name="Henrissat B."/>
            <person name="Kuo A."/>
            <person name="Liang C."/>
            <person name="Lipzen A."/>
            <person name="Lutzoni F."/>
            <person name="Magnuson J."/>
            <person name="Mondo S."/>
            <person name="Nolan M."/>
            <person name="Ohm R."/>
            <person name="Pangilinan J."/>
            <person name="Park H.-J."/>
            <person name="Ramirez L."/>
            <person name="Alfaro M."/>
            <person name="Sun H."/>
            <person name="Tritt A."/>
            <person name="Yoshinaga Y."/>
            <person name="Zwiers L.-H."/>
            <person name="Turgeon B."/>
            <person name="Goodwin S."/>
            <person name="Spatafora J."/>
            <person name="Crous P."/>
            <person name="Grigoriev I."/>
        </authorList>
    </citation>
    <scope>NUCLEOTIDE SEQUENCE</scope>
    <source>
        <strain evidence="2">CBS 480.64</strain>
    </source>
</reference>
<keyword evidence="1" id="KW-0812">Transmembrane</keyword>
<accession>A0A6A7BZ04</accession>
<evidence type="ECO:0000313" key="2">
    <source>
        <dbReference type="EMBL" id="KAF2860471.1"/>
    </source>
</evidence>
<protein>
    <submittedName>
        <fullName evidence="2">Uncharacterized protein</fullName>
    </submittedName>
</protein>
<organism evidence="2 3">
    <name type="scientific">Piedraia hortae CBS 480.64</name>
    <dbReference type="NCBI Taxonomy" id="1314780"/>
    <lineage>
        <taxon>Eukaryota</taxon>
        <taxon>Fungi</taxon>
        <taxon>Dikarya</taxon>
        <taxon>Ascomycota</taxon>
        <taxon>Pezizomycotina</taxon>
        <taxon>Dothideomycetes</taxon>
        <taxon>Dothideomycetidae</taxon>
        <taxon>Capnodiales</taxon>
        <taxon>Piedraiaceae</taxon>
        <taxon>Piedraia</taxon>
    </lineage>
</organism>
<keyword evidence="1" id="KW-1133">Transmembrane helix</keyword>
<sequence>MSTSKRFFISSAEFAQLTVSCLVSFAGSVCSLFATAATWAHVFIPVSAISFLAFPTALLTTFVTASSTRVSSRFNARFARLRTRPAIPSSSVGLPDSLRTVTKRLGVFKVLRKIPSTKLLIPSLALSRVAAGAPTAPRCEPALLLPFFRRTRVARDSCDISQILLDCIWMGFHVFAILVMHFLCSVGLHVSLSMTKRYYLRRLVLHFVTCLRLN</sequence>
<evidence type="ECO:0000313" key="3">
    <source>
        <dbReference type="Proteomes" id="UP000799421"/>
    </source>
</evidence>
<name>A0A6A7BZ04_9PEZI</name>
<dbReference type="AlphaFoldDB" id="A0A6A7BZ04"/>
<proteinExistence type="predicted"/>
<feature type="transmembrane region" description="Helical" evidence="1">
    <location>
        <begin position="12"/>
        <end position="36"/>
    </location>
</feature>